<proteinExistence type="predicted"/>
<dbReference type="EMBL" id="JACYTP010000019">
    <property type="protein sequence ID" value="MBD8515047.1"/>
    <property type="molecule type" value="Genomic_DNA"/>
</dbReference>
<accession>A0ABR9BTE3</accession>
<protein>
    <submittedName>
        <fullName evidence="1">Uncharacterized protein</fullName>
    </submittedName>
</protein>
<gene>
    <name evidence="1" type="ORF">IFO68_20415</name>
</gene>
<name>A0ABR9BTE3_9GAMM</name>
<keyword evidence="2" id="KW-1185">Reference proteome</keyword>
<comment type="caution">
    <text evidence="1">The sequence shown here is derived from an EMBL/GenBank/DDBJ whole genome shotgun (WGS) entry which is preliminary data.</text>
</comment>
<evidence type="ECO:0000313" key="1">
    <source>
        <dbReference type="EMBL" id="MBD8515047.1"/>
    </source>
</evidence>
<evidence type="ECO:0000313" key="2">
    <source>
        <dbReference type="Proteomes" id="UP000649768"/>
    </source>
</evidence>
<dbReference type="Proteomes" id="UP000649768">
    <property type="component" value="Unassembled WGS sequence"/>
</dbReference>
<sequence length="85" mass="9674">MYGLFFFFPFSTLADDAAHIRSAEKLVDVLNINESIDVTVEGLRSVALSQYAQFIDVDNEDEASLAVSYSYMHKQVLSEFYHSKK</sequence>
<dbReference type="RefSeq" id="WP_192017631.1">
    <property type="nucleotide sequence ID" value="NZ_JACYTP010000019.1"/>
</dbReference>
<reference evidence="1 2" key="1">
    <citation type="submission" date="2020-09" db="EMBL/GenBank/DDBJ databases">
        <title>Photobacterium sp. CAU 1568 isolated from sand of Sido Beach.</title>
        <authorList>
            <person name="Kim W."/>
        </authorList>
    </citation>
    <scope>NUCLEOTIDE SEQUENCE [LARGE SCALE GENOMIC DNA]</scope>
    <source>
        <strain evidence="1 2">CAU 1568</strain>
    </source>
</reference>
<organism evidence="1 2">
    <name type="scientific">Photobacterium arenosum</name>
    <dbReference type="NCBI Taxonomy" id="2774143"/>
    <lineage>
        <taxon>Bacteria</taxon>
        <taxon>Pseudomonadati</taxon>
        <taxon>Pseudomonadota</taxon>
        <taxon>Gammaproteobacteria</taxon>
        <taxon>Vibrionales</taxon>
        <taxon>Vibrionaceae</taxon>
        <taxon>Photobacterium</taxon>
    </lineage>
</organism>